<keyword evidence="2" id="KW-1185">Reference proteome</keyword>
<proteinExistence type="predicted"/>
<organism evidence="1 2">
    <name type="scientific">Lucifera butyrica</name>
    <dbReference type="NCBI Taxonomy" id="1351585"/>
    <lineage>
        <taxon>Bacteria</taxon>
        <taxon>Bacillati</taxon>
        <taxon>Bacillota</taxon>
        <taxon>Negativicutes</taxon>
        <taxon>Veillonellales</taxon>
        <taxon>Veillonellaceae</taxon>
        <taxon>Lucifera</taxon>
    </lineage>
</organism>
<protein>
    <submittedName>
        <fullName evidence="1">Uncharacterized protein</fullName>
    </submittedName>
</protein>
<name>A0A498RDQ0_9FIRM</name>
<evidence type="ECO:0000313" key="2">
    <source>
        <dbReference type="Proteomes" id="UP000277811"/>
    </source>
</evidence>
<dbReference type="RefSeq" id="WP_122629875.1">
    <property type="nucleotide sequence ID" value="NZ_UPPP01000105.1"/>
</dbReference>
<reference evidence="1 2" key="1">
    <citation type="submission" date="2018-06" db="EMBL/GenBank/DDBJ databases">
        <authorList>
            <person name="Strepis N."/>
        </authorList>
    </citation>
    <scope>NUCLEOTIDE SEQUENCE [LARGE SCALE GENOMIC DNA]</scope>
    <source>
        <strain evidence="1">LUCI</strain>
    </source>
</reference>
<dbReference type="AlphaFoldDB" id="A0A498RDQ0"/>
<gene>
    <name evidence="1" type="ORF">LUCI_4343</name>
</gene>
<sequence length="67" mass="7700">MEFLGVECELKKFLKFHLNTPLVFQLEGNPFLIGRPNVIEDDVAIVVETGYTTYLRIREIESLSTIV</sequence>
<dbReference type="EMBL" id="UPPP01000105">
    <property type="protein sequence ID" value="VBB09057.1"/>
    <property type="molecule type" value="Genomic_DNA"/>
</dbReference>
<dbReference type="Proteomes" id="UP000277811">
    <property type="component" value="Unassembled WGS sequence"/>
</dbReference>
<accession>A0A498RDQ0</accession>
<evidence type="ECO:0000313" key="1">
    <source>
        <dbReference type="EMBL" id="VBB09057.1"/>
    </source>
</evidence>